<dbReference type="SUPFAM" id="SSF55144">
    <property type="entry name" value="LigT-like"/>
    <property type="match status" value="1"/>
</dbReference>
<accession>A0A7H0H9J7</accession>
<name>A0A7H0H9J7_9ACTN</name>
<keyword evidence="2" id="KW-1185">Reference proteome</keyword>
<dbReference type="AlphaFoldDB" id="A0A7H0H9J7"/>
<dbReference type="Gene3D" id="3.90.1140.10">
    <property type="entry name" value="Cyclic phosphodiesterase"/>
    <property type="match status" value="1"/>
</dbReference>
<proteinExistence type="predicted"/>
<dbReference type="KEGG" id="tdf:H9L22_08130"/>
<evidence type="ECO:0008006" key="3">
    <source>
        <dbReference type="Google" id="ProtNLM"/>
    </source>
</evidence>
<evidence type="ECO:0000313" key="2">
    <source>
        <dbReference type="Proteomes" id="UP000516117"/>
    </source>
</evidence>
<dbReference type="Pfam" id="PF13563">
    <property type="entry name" value="2_5_RNA_ligase2"/>
    <property type="match status" value="1"/>
</dbReference>
<dbReference type="RefSeq" id="WP_187722306.1">
    <property type="nucleotide sequence ID" value="NZ_BAABBL010000019.1"/>
</dbReference>
<sequence>MDSFFASMTPWPRNDGSLHVYALPDEALRDRLETVSVLLDDVAGLPRMPLSWLHFTVSRLAQFDDIGQAGLTALCDALTRELAGLSPVAVELGAPAPGPVGVTVEAPASPGWDALVAAVRRAAAAVSDDPLPPAPHGPHVSLAYATAPVDDAVVVERLAGATPVSGFTITGLHLVSVTVRPELGTFDWTELASWDLPVG</sequence>
<reference evidence="1 2" key="1">
    <citation type="submission" date="2020-08" db="EMBL/GenBank/DDBJ databases">
        <title>Genome sequence of Tessaracoccus defluvii JCM 17540T.</title>
        <authorList>
            <person name="Hyun D.-W."/>
            <person name="Bae J.-W."/>
        </authorList>
    </citation>
    <scope>NUCLEOTIDE SEQUENCE [LARGE SCALE GENOMIC DNA]</scope>
    <source>
        <strain evidence="1 2">JCM 17540</strain>
    </source>
</reference>
<organism evidence="1 2">
    <name type="scientific">Tessaracoccus defluvii</name>
    <dbReference type="NCBI Taxonomy" id="1285901"/>
    <lineage>
        <taxon>Bacteria</taxon>
        <taxon>Bacillati</taxon>
        <taxon>Actinomycetota</taxon>
        <taxon>Actinomycetes</taxon>
        <taxon>Propionibacteriales</taxon>
        <taxon>Propionibacteriaceae</taxon>
        <taxon>Tessaracoccus</taxon>
    </lineage>
</organism>
<gene>
    <name evidence="1" type="ORF">H9L22_08130</name>
</gene>
<dbReference type="Proteomes" id="UP000516117">
    <property type="component" value="Chromosome"/>
</dbReference>
<evidence type="ECO:0000313" key="1">
    <source>
        <dbReference type="EMBL" id="QNP57213.1"/>
    </source>
</evidence>
<dbReference type="EMBL" id="CP060789">
    <property type="protein sequence ID" value="QNP57213.1"/>
    <property type="molecule type" value="Genomic_DNA"/>
</dbReference>
<dbReference type="InterPro" id="IPR009097">
    <property type="entry name" value="Cyclic_Pdiesterase"/>
</dbReference>
<protein>
    <recommendedName>
        <fullName evidence="3">2'-5' RNA ligase family protein</fullName>
    </recommendedName>
</protein>